<dbReference type="EMBL" id="JACHMH010000001">
    <property type="protein sequence ID" value="MBB4682251.1"/>
    <property type="molecule type" value="Genomic_DNA"/>
</dbReference>
<dbReference type="PRINTS" id="PR00722">
    <property type="entry name" value="CHYMOTRYPSIN"/>
</dbReference>
<dbReference type="InterPro" id="IPR001314">
    <property type="entry name" value="Peptidase_S1A"/>
</dbReference>
<feature type="signal peptide" evidence="3">
    <location>
        <begin position="1"/>
        <end position="25"/>
    </location>
</feature>
<organism evidence="5 6">
    <name type="scientific">Crossiella cryophila</name>
    <dbReference type="NCBI Taxonomy" id="43355"/>
    <lineage>
        <taxon>Bacteria</taxon>
        <taxon>Bacillati</taxon>
        <taxon>Actinomycetota</taxon>
        <taxon>Actinomycetes</taxon>
        <taxon>Pseudonocardiales</taxon>
        <taxon>Pseudonocardiaceae</taxon>
        <taxon>Crossiella</taxon>
    </lineage>
</organism>
<gene>
    <name evidence="5" type="ORF">HNR67_008369</name>
</gene>
<dbReference type="AlphaFoldDB" id="A0A7W7FX52"/>
<evidence type="ECO:0000313" key="5">
    <source>
        <dbReference type="EMBL" id="MBB4682251.1"/>
    </source>
</evidence>
<dbReference type="PROSITE" id="PS50240">
    <property type="entry name" value="TRYPSIN_DOM"/>
    <property type="match status" value="1"/>
</dbReference>
<reference evidence="5 6" key="1">
    <citation type="submission" date="2020-08" db="EMBL/GenBank/DDBJ databases">
        <title>Sequencing the genomes of 1000 actinobacteria strains.</title>
        <authorList>
            <person name="Klenk H.-P."/>
        </authorList>
    </citation>
    <scope>NUCLEOTIDE SEQUENCE [LARGE SCALE GENOMIC DNA]</scope>
    <source>
        <strain evidence="5 6">DSM 44230</strain>
    </source>
</reference>
<dbReference type="CDD" id="cd00190">
    <property type="entry name" value="Tryp_SPc"/>
    <property type="match status" value="1"/>
</dbReference>
<feature type="chain" id="PRO_5030945454" evidence="3">
    <location>
        <begin position="26"/>
        <end position="257"/>
    </location>
</feature>
<accession>A0A7W7FX52</accession>
<dbReference type="GO" id="GO:0004252">
    <property type="term" value="F:serine-type endopeptidase activity"/>
    <property type="evidence" value="ECO:0007669"/>
    <property type="project" value="InterPro"/>
</dbReference>
<proteinExistence type="inferred from homology"/>
<keyword evidence="5" id="KW-0645">Protease</keyword>
<protein>
    <submittedName>
        <fullName evidence="5">Secreted trypsin-like serine protease</fullName>
    </submittedName>
</protein>
<dbReference type="SUPFAM" id="SSF50494">
    <property type="entry name" value="Trypsin-like serine proteases"/>
    <property type="match status" value="1"/>
</dbReference>
<dbReference type="Pfam" id="PF00089">
    <property type="entry name" value="Trypsin"/>
    <property type="match status" value="1"/>
</dbReference>
<evidence type="ECO:0000313" key="6">
    <source>
        <dbReference type="Proteomes" id="UP000533598"/>
    </source>
</evidence>
<dbReference type="RefSeq" id="WP_185009400.1">
    <property type="nucleotide sequence ID" value="NZ_BAAAUI010000007.1"/>
</dbReference>
<feature type="domain" description="Peptidase S1" evidence="4">
    <location>
        <begin position="26"/>
        <end position="257"/>
    </location>
</feature>
<dbReference type="InterPro" id="IPR009003">
    <property type="entry name" value="Peptidase_S1_PA"/>
</dbReference>
<evidence type="ECO:0000256" key="2">
    <source>
        <dbReference type="ARBA" id="ARBA00023157"/>
    </source>
</evidence>
<keyword evidence="6" id="KW-1185">Reference proteome</keyword>
<keyword evidence="3" id="KW-0732">Signal</keyword>
<dbReference type="SMART" id="SM00020">
    <property type="entry name" value="Tryp_SPc"/>
    <property type="match status" value="1"/>
</dbReference>
<dbReference type="InterPro" id="IPR001254">
    <property type="entry name" value="Trypsin_dom"/>
</dbReference>
<sequence>MRQRLLLLLATVTALVGLTALPAGAITNGDNATSPTPWMASLQVGGKHVCGGTLVAAQWVLTAFHCAITPEEIEQIRIGSHQHTSGGVLAKPIAVVKHPKAVFTPPNLISGVDLTLIKLDRPVPFRPMELTGGSPGAGTKLDLLGWGLRCSSPRPECASPVHLKQIQLQVAPDSTCFKNEDRPWALCLPSQRGQGACSGDSGGPALVKSRGGWRLAGVTSSGGPKDPAKPFQCGSDNHVNIYTEVAPAADWIKATIG</sequence>
<dbReference type="InterPro" id="IPR050430">
    <property type="entry name" value="Peptidase_S1"/>
</dbReference>
<evidence type="ECO:0000256" key="3">
    <source>
        <dbReference type="SAM" id="SignalP"/>
    </source>
</evidence>
<dbReference type="Gene3D" id="2.40.10.10">
    <property type="entry name" value="Trypsin-like serine proteases"/>
    <property type="match status" value="1"/>
</dbReference>
<dbReference type="GO" id="GO:0006508">
    <property type="term" value="P:proteolysis"/>
    <property type="evidence" value="ECO:0007669"/>
    <property type="project" value="UniProtKB-KW"/>
</dbReference>
<keyword evidence="2" id="KW-1015">Disulfide bond</keyword>
<dbReference type="InterPro" id="IPR043504">
    <property type="entry name" value="Peptidase_S1_PA_chymotrypsin"/>
</dbReference>
<comment type="caution">
    <text evidence="5">The sequence shown here is derived from an EMBL/GenBank/DDBJ whole genome shotgun (WGS) entry which is preliminary data.</text>
</comment>
<dbReference type="PANTHER" id="PTHR24276:SF91">
    <property type="entry name" value="AT26814P-RELATED"/>
    <property type="match status" value="1"/>
</dbReference>
<keyword evidence="5" id="KW-0378">Hydrolase</keyword>
<dbReference type="Proteomes" id="UP000533598">
    <property type="component" value="Unassembled WGS sequence"/>
</dbReference>
<evidence type="ECO:0000256" key="1">
    <source>
        <dbReference type="ARBA" id="ARBA00007664"/>
    </source>
</evidence>
<evidence type="ECO:0000259" key="4">
    <source>
        <dbReference type="PROSITE" id="PS50240"/>
    </source>
</evidence>
<dbReference type="PANTHER" id="PTHR24276">
    <property type="entry name" value="POLYSERASE-RELATED"/>
    <property type="match status" value="1"/>
</dbReference>
<comment type="similarity">
    <text evidence="1">Belongs to the peptidase S1 family.</text>
</comment>
<name>A0A7W7FX52_9PSEU</name>